<dbReference type="InterPro" id="IPR036188">
    <property type="entry name" value="FAD/NAD-bd_sf"/>
</dbReference>
<keyword evidence="7" id="KW-1185">Reference proteome</keyword>
<reference evidence="6" key="1">
    <citation type="journal article" date="2021" name="Nat. Commun.">
        <title>Genetic determinants of endophytism in the Arabidopsis root mycobiome.</title>
        <authorList>
            <person name="Mesny F."/>
            <person name="Miyauchi S."/>
            <person name="Thiergart T."/>
            <person name="Pickel B."/>
            <person name="Atanasova L."/>
            <person name="Karlsson M."/>
            <person name="Huettel B."/>
            <person name="Barry K.W."/>
            <person name="Haridas S."/>
            <person name="Chen C."/>
            <person name="Bauer D."/>
            <person name="Andreopoulos W."/>
            <person name="Pangilinan J."/>
            <person name="LaButti K."/>
            <person name="Riley R."/>
            <person name="Lipzen A."/>
            <person name="Clum A."/>
            <person name="Drula E."/>
            <person name="Henrissat B."/>
            <person name="Kohler A."/>
            <person name="Grigoriev I.V."/>
            <person name="Martin F.M."/>
            <person name="Hacquard S."/>
        </authorList>
    </citation>
    <scope>NUCLEOTIDE SEQUENCE</scope>
    <source>
        <strain evidence="6">MPI-CAGE-AT-0021</strain>
    </source>
</reference>
<dbReference type="InterPro" id="IPR027477">
    <property type="entry name" value="Succ_DH/fumarate_Rdtase_cat_sf"/>
</dbReference>
<sequence length="477" mass="50683">MTSKIDRISTDVLIIGGGMSGLSAAVAVSSSKARCVVVEKSDGIGGSSKLSAGMFWAPKGPEIALATIPHAEPQLLTKFLADYPNAVEWMRQNGIETHDQFNGIMSIGIGFPINIPQWLARAESIITSNPAAQLMTKTSALRLTQESPDVPGSRVTGAVLRKSDGSLVHCSARAVLIATGGFQGSPKLVSEHIGLGADNIFVRSNPYSTGDGFKLGSQAGAGTSRGLSTFYGHLLPSPLQRRDVDPTHFIHLAQFQSGYSVLVNRDGLRFCDETLGDEVNNQELARQPGRIGYMILNDAVRKRWALGEVFPNAGKIDRLEKAKAFGGRVTSAASIEQLLERVAQWGVPEDALRKTVTQYNQAVKNQTAGQVLDAPVGHNHTPHPALEGTSAGPFWALEVQPSITFTYGGLKIDTSARVLDSDGKPVDGLFSCGMDAGGFSNWRYGGGLAQAFVTGQWAGQAAVAELGQSVKSDQARL</sequence>
<dbReference type="GO" id="GO:0016491">
    <property type="term" value="F:oxidoreductase activity"/>
    <property type="evidence" value="ECO:0007669"/>
    <property type="project" value="UniProtKB-KW"/>
</dbReference>
<evidence type="ECO:0000259" key="5">
    <source>
        <dbReference type="Pfam" id="PF00890"/>
    </source>
</evidence>
<dbReference type="InterPro" id="IPR003953">
    <property type="entry name" value="FAD-dep_OxRdtase_2_FAD-bd"/>
</dbReference>
<feature type="domain" description="FAD-dependent oxidoreductase 2 FAD-binding" evidence="5">
    <location>
        <begin position="11"/>
        <end position="61"/>
    </location>
</feature>
<dbReference type="SUPFAM" id="SSF51905">
    <property type="entry name" value="FAD/NAD(P)-binding domain"/>
    <property type="match status" value="1"/>
</dbReference>
<organism evidence="6 7">
    <name type="scientific">Dactylonectria estremocensis</name>
    <dbReference type="NCBI Taxonomy" id="1079267"/>
    <lineage>
        <taxon>Eukaryota</taxon>
        <taxon>Fungi</taxon>
        <taxon>Dikarya</taxon>
        <taxon>Ascomycota</taxon>
        <taxon>Pezizomycotina</taxon>
        <taxon>Sordariomycetes</taxon>
        <taxon>Hypocreomycetidae</taxon>
        <taxon>Hypocreales</taxon>
        <taxon>Nectriaceae</taxon>
        <taxon>Dactylonectria</taxon>
    </lineage>
</organism>
<gene>
    <name evidence="6" type="ORF">B0J13DRAFT_484684</name>
</gene>
<keyword evidence="4" id="KW-0560">Oxidoreductase</keyword>
<evidence type="ECO:0000256" key="2">
    <source>
        <dbReference type="ARBA" id="ARBA00022630"/>
    </source>
</evidence>
<evidence type="ECO:0000256" key="1">
    <source>
        <dbReference type="ARBA" id="ARBA00001974"/>
    </source>
</evidence>
<dbReference type="Proteomes" id="UP000717696">
    <property type="component" value="Unassembled WGS sequence"/>
</dbReference>
<dbReference type="PANTHER" id="PTHR43400:SF7">
    <property type="entry name" value="FAD-DEPENDENT OXIDOREDUCTASE 2 FAD BINDING DOMAIN-CONTAINING PROTEIN"/>
    <property type="match status" value="1"/>
</dbReference>
<dbReference type="OrthoDB" id="7777654at2759"/>
<dbReference type="EMBL" id="JAGMUU010000025">
    <property type="protein sequence ID" value="KAH7123316.1"/>
    <property type="molecule type" value="Genomic_DNA"/>
</dbReference>
<dbReference type="Pfam" id="PF00890">
    <property type="entry name" value="FAD_binding_2"/>
    <property type="match status" value="2"/>
</dbReference>
<dbReference type="PANTHER" id="PTHR43400">
    <property type="entry name" value="FUMARATE REDUCTASE"/>
    <property type="match status" value="1"/>
</dbReference>
<comment type="cofactor">
    <cofactor evidence="1">
        <name>FAD</name>
        <dbReference type="ChEBI" id="CHEBI:57692"/>
    </cofactor>
</comment>
<evidence type="ECO:0000313" key="6">
    <source>
        <dbReference type="EMBL" id="KAH7123316.1"/>
    </source>
</evidence>
<name>A0A9P9IJZ9_9HYPO</name>
<comment type="caution">
    <text evidence="6">The sequence shown here is derived from an EMBL/GenBank/DDBJ whole genome shotgun (WGS) entry which is preliminary data.</text>
</comment>
<dbReference type="InterPro" id="IPR050315">
    <property type="entry name" value="FAD-oxidoreductase_2"/>
</dbReference>
<dbReference type="SUPFAM" id="SSF56425">
    <property type="entry name" value="Succinate dehydrogenase/fumarate reductase flavoprotein, catalytic domain"/>
    <property type="match status" value="1"/>
</dbReference>
<protein>
    <submittedName>
        <fullName evidence="6">FAD binding domain-containing protein</fullName>
    </submittedName>
</protein>
<evidence type="ECO:0000313" key="7">
    <source>
        <dbReference type="Proteomes" id="UP000717696"/>
    </source>
</evidence>
<dbReference type="Gene3D" id="3.90.700.10">
    <property type="entry name" value="Succinate dehydrogenase/fumarate reductase flavoprotein, catalytic domain"/>
    <property type="match status" value="1"/>
</dbReference>
<dbReference type="GO" id="GO:0008202">
    <property type="term" value="P:steroid metabolic process"/>
    <property type="evidence" value="ECO:0007669"/>
    <property type="project" value="UniProtKB-ARBA"/>
</dbReference>
<feature type="domain" description="FAD-dependent oxidoreductase 2 FAD-binding" evidence="5">
    <location>
        <begin position="130"/>
        <end position="447"/>
    </location>
</feature>
<keyword evidence="3" id="KW-0274">FAD</keyword>
<proteinExistence type="predicted"/>
<keyword evidence="2" id="KW-0285">Flavoprotein</keyword>
<evidence type="ECO:0000256" key="3">
    <source>
        <dbReference type="ARBA" id="ARBA00022827"/>
    </source>
</evidence>
<accession>A0A9P9IJZ9</accession>
<dbReference type="Gene3D" id="3.50.50.60">
    <property type="entry name" value="FAD/NAD(P)-binding domain"/>
    <property type="match status" value="1"/>
</dbReference>
<evidence type="ECO:0000256" key="4">
    <source>
        <dbReference type="ARBA" id="ARBA00023002"/>
    </source>
</evidence>
<dbReference type="AlphaFoldDB" id="A0A9P9IJZ9"/>